<dbReference type="EnsemblMetazoa" id="XM_016803268.2">
    <property type="protein sequence ID" value="XP_016658757.1"/>
    <property type="gene ID" value="LOC100572916"/>
</dbReference>
<dbReference type="GeneID" id="100572916"/>
<keyword evidence="2" id="KW-1185">Reference proteome</keyword>
<accession>A0A8R2D2U7</accession>
<organism evidence="1 2">
    <name type="scientific">Acyrthosiphon pisum</name>
    <name type="common">Pea aphid</name>
    <dbReference type="NCBI Taxonomy" id="7029"/>
    <lineage>
        <taxon>Eukaryota</taxon>
        <taxon>Metazoa</taxon>
        <taxon>Ecdysozoa</taxon>
        <taxon>Arthropoda</taxon>
        <taxon>Hexapoda</taxon>
        <taxon>Insecta</taxon>
        <taxon>Pterygota</taxon>
        <taxon>Neoptera</taxon>
        <taxon>Paraneoptera</taxon>
        <taxon>Hemiptera</taxon>
        <taxon>Sternorrhyncha</taxon>
        <taxon>Aphidomorpha</taxon>
        <taxon>Aphidoidea</taxon>
        <taxon>Aphididae</taxon>
        <taxon>Macrosiphini</taxon>
        <taxon>Acyrthosiphon</taxon>
    </lineage>
</organism>
<dbReference type="Proteomes" id="UP000007819">
    <property type="component" value="Chromosome A2"/>
</dbReference>
<reference evidence="1" key="2">
    <citation type="submission" date="2022-06" db="UniProtKB">
        <authorList>
            <consortium name="EnsemblMetazoa"/>
        </authorList>
    </citation>
    <scope>IDENTIFICATION</scope>
</reference>
<protein>
    <submittedName>
        <fullName evidence="1">Uncharacterized protein</fullName>
    </submittedName>
</protein>
<reference evidence="2" key="1">
    <citation type="submission" date="2010-06" db="EMBL/GenBank/DDBJ databases">
        <authorList>
            <person name="Jiang H."/>
            <person name="Abraham K."/>
            <person name="Ali S."/>
            <person name="Alsbrooks S.L."/>
            <person name="Anim B.N."/>
            <person name="Anosike U.S."/>
            <person name="Attaway T."/>
            <person name="Bandaranaike D.P."/>
            <person name="Battles P.K."/>
            <person name="Bell S.N."/>
            <person name="Bell A.V."/>
            <person name="Beltran B."/>
            <person name="Bickham C."/>
            <person name="Bustamante Y."/>
            <person name="Caleb T."/>
            <person name="Canada A."/>
            <person name="Cardenas V."/>
            <person name="Carter K."/>
            <person name="Chacko J."/>
            <person name="Chandrabose M.N."/>
            <person name="Chavez D."/>
            <person name="Chavez A."/>
            <person name="Chen L."/>
            <person name="Chu H.-S."/>
            <person name="Claassen K.J."/>
            <person name="Cockrell R."/>
            <person name="Collins M."/>
            <person name="Cooper J.A."/>
            <person name="Cree A."/>
            <person name="Curry S.M."/>
            <person name="Da Y."/>
            <person name="Dao M.D."/>
            <person name="Das B."/>
            <person name="Davila M.-L."/>
            <person name="Davy-Carroll L."/>
            <person name="Denson S."/>
            <person name="Dinh H."/>
            <person name="Ebong V.E."/>
            <person name="Edwards J.R."/>
            <person name="Egan A."/>
            <person name="El-Daye J."/>
            <person name="Escobedo L."/>
            <person name="Fernandez S."/>
            <person name="Fernando P.R."/>
            <person name="Flagg N."/>
            <person name="Forbes L.D."/>
            <person name="Fowler R.G."/>
            <person name="Fu Q."/>
            <person name="Gabisi R.A."/>
            <person name="Ganer J."/>
            <person name="Garbino Pronczuk A."/>
            <person name="Garcia R.M."/>
            <person name="Garner T."/>
            <person name="Garrett T.E."/>
            <person name="Gonzalez D.A."/>
            <person name="Hamid H."/>
            <person name="Hawkins E.S."/>
            <person name="Hirani K."/>
            <person name="Hogues M.E."/>
            <person name="Hollins B."/>
            <person name="Hsiao C.-H."/>
            <person name="Jabil R."/>
            <person name="James M.L."/>
            <person name="Jhangiani S.N."/>
            <person name="Johnson B."/>
            <person name="Johnson Q."/>
            <person name="Joshi V."/>
            <person name="Kalu J.B."/>
            <person name="Kam C."/>
            <person name="Kashfia A."/>
            <person name="Keebler J."/>
            <person name="Kisamo H."/>
            <person name="Kovar C.L."/>
            <person name="Lago L.A."/>
            <person name="Lai C.-Y."/>
            <person name="Laidlaw J."/>
            <person name="Lara F."/>
            <person name="Le T.-K."/>
            <person name="Lee S.L."/>
            <person name="Legall F.H."/>
            <person name="Lemon S.J."/>
            <person name="Lewis L.R."/>
            <person name="Li B."/>
            <person name="Liu Y."/>
            <person name="Liu Y.-S."/>
            <person name="Lopez J."/>
            <person name="Lozado R.J."/>
            <person name="Lu J."/>
            <person name="Madu R.C."/>
            <person name="Maheshwari M."/>
            <person name="Maheshwari R."/>
            <person name="Malloy K."/>
            <person name="Martinez E."/>
            <person name="Mathew T."/>
            <person name="Mercado I.C."/>
            <person name="Mercado C."/>
            <person name="Meyer B."/>
            <person name="Montgomery K."/>
            <person name="Morgan M.B."/>
            <person name="Munidasa M."/>
            <person name="Nazareth L.V."/>
            <person name="Nelson J."/>
            <person name="Ng B.M."/>
            <person name="Nguyen N.B."/>
            <person name="Nguyen P.Q."/>
            <person name="Nguyen T."/>
            <person name="Obregon M."/>
            <person name="Okwuonu G.O."/>
            <person name="Onwere C.G."/>
            <person name="Orozco G."/>
            <person name="Parra A."/>
            <person name="Patel S."/>
            <person name="Patil S."/>
            <person name="Perez A."/>
            <person name="Perez Y."/>
            <person name="Pham C."/>
            <person name="Primus E.L."/>
            <person name="Pu L.-L."/>
            <person name="Puazo M."/>
            <person name="Qin X."/>
            <person name="Quiroz J.B."/>
            <person name="Reese J."/>
            <person name="Richards S."/>
            <person name="Rives C.M."/>
            <person name="Robberts R."/>
            <person name="Ruiz S.J."/>
            <person name="Ruiz M.J."/>
            <person name="Santibanez J."/>
            <person name="Schneider B.W."/>
            <person name="Sisson I."/>
            <person name="Smith M."/>
            <person name="Sodergren E."/>
            <person name="Song X.-Z."/>
            <person name="Song B.B."/>
            <person name="Summersgill H."/>
            <person name="Thelus R."/>
            <person name="Thornton R.D."/>
            <person name="Trejos Z.Y."/>
            <person name="Usmani K."/>
            <person name="Vattathil S."/>
            <person name="Villasana D."/>
            <person name="Walker D.L."/>
            <person name="Wang S."/>
            <person name="Wang K."/>
            <person name="White C.S."/>
            <person name="Williams A.C."/>
            <person name="Williamson J."/>
            <person name="Wilson K."/>
            <person name="Woghiren I.O."/>
            <person name="Woodworth J.R."/>
            <person name="Worley K.C."/>
            <person name="Wright R.A."/>
            <person name="Wu W."/>
            <person name="Young L."/>
            <person name="Zhang L."/>
            <person name="Zhang J."/>
            <person name="Zhu Y."/>
            <person name="Muzny D.M."/>
            <person name="Weinstock G."/>
            <person name="Gibbs R.A."/>
        </authorList>
    </citation>
    <scope>NUCLEOTIDE SEQUENCE [LARGE SCALE GENOMIC DNA]</scope>
    <source>
        <strain evidence="2">LSR1</strain>
    </source>
</reference>
<dbReference type="KEGG" id="api:100572916"/>
<dbReference type="RefSeq" id="XP_016658757.1">
    <property type="nucleotide sequence ID" value="XM_016803268.1"/>
</dbReference>
<evidence type="ECO:0000313" key="2">
    <source>
        <dbReference type="Proteomes" id="UP000007819"/>
    </source>
</evidence>
<name>A0A8R2D2U7_ACYPI</name>
<dbReference type="AlphaFoldDB" id="A0A8R2D2U7"/>
<proteinExistence type="predicted"/>
<evidence type="ECO:0000313" key="1">
    <source>
        <dbReference type="EnsemblMetazoa" id="XP_016658757.1"/>
    </source>
</evidence>
<sequence>MKNISSKPYRKTFNLIYPFIDQLIAIHQQYIQNDHQILNDLLNDGLRLAFFKNNFSNKFVQLSVGELRPILDTLFLHIDANNTLAPFVYNYRDDNPLDASTYCEAFSALPRY</sequence>